<dbReference type="InterPro" id="IPR002504">
    <property type="entry name" value="NADK"/>
</dbReference>
<proteinExistence type="predicted"/>
<evidence type="ECO:0000313" key="2">
    <source>
        <dbReference type="Proteomes" id="UP001519271"/>
    </source>
</evidence>
<dbReference type="PANTHER" id="PTHR40697:SF3">
    <property type="entry name" value="ACETOIN CATABOLISM PROTEIN X"/>
    <property type="match status" value="1"/>
</dbReference>
<dbReference type="Gene3D" id="3.40.50.10330">
    <property type="entry name" value="Probable inorganic polyphosphate/atp-NAD kinase, domain 1"/>
    <property type="match status" value="1"/>
</dbReference>
<dbReference type="Proteomes" id="UP001519271">
    <property type="component" value="Unassembled WGS sequence"/>
</dbReference>
<dbReference type="InterPro" id="IPR039065">
    <property type="entry name" value="AcoX-like"/>
</dbReference>
<organism evidence="1 2">
    <name type="scientific">Youngiibacter multivorans</name>
    <dbReference type="NCBI Taxonomy" id="937251"/>
    <lineage>
        <taxon>Bacteria</taxon>
        <taxon>Bacillati</taxon>
        <taxon>Bacillota</taxon>
        <taxon>Clostridia</taxon>
        <taxon>Eubacteriales</taxon>
        <taxon>Clostridiaceae</taxon>
        <taxon>Youngiibacter</taxon>
    </lineage>
</organism>
<keyword evidence="2" id="KW-1185">Reference proteome</keyword>
<sequence length="355" mass="38558">MIGIIANPSSGKDIRRLVAQATVFDNMEKVNIIQRILSVIHASGLREICVMPDAFQIIEKACEHLKRSMKIDVEIKYLDILIENDQADSTNAARMLNEMGASCIITLGGDGTNRAVAKSCGEVPLIPVSTGTNNVFPRMMEGTLAGMAAVVAERDKEKEWLKMSRRKCIKVYKNGVFTDIALVDAAITSDLYVGARALYDPSAISELMVTVAKPDCLGMSAIAGSVHPVEETDPNGVYVELGDKGCVETWVPMAPGVMSKIAFKGYREIVPHERILVKAPEGMVALDGEREVPFNKGDRIELELSPDGPVVIDIHETLKVASGSGFFIECGEGSKDVLEGFSFYRRCGEDSSRGI</sequence>
<dbReference type="SUPFAM" id="SSF111331">
    <property type="entry name" value="NAD kinase/diacylglycerol kinase-like"/>
    <property type="match status" value="1"/>
</dbReference>
<name>A0ABS4G5V5_9CLOT</name>
<keyword evidence="1" id="KW-0808">Transferase</keyword>
<dbReference type="PANTHER" id="PTHR40697">
    <property type="entry name" value="ACETOIN CATABOLISM PROTEIN X"/>
    <property type="match status" value="1"/>
</dbReference>
<evidence type="ECO:0000313" key="1">
    <source>
        <dbReference type="EMBL" id="MBP1919935.1"/>
    </source>
</evidence>
<reference evidence="1 2" key="1">
    <citation type="submission" date="2021-03" db="EMBL/GenBank/DDBJ databases">
        <title>Genomic Encyclopedia of Type Strains, Phase IV (KMG-IV): sequencing the most valuable type-strain genomes for metagenomic binning, comparative biology and taxonomic classification.</title>
        <authorList>
            <person name="Goeker M."/>
        </authorList>
    </citation>
    <scope>NUCLEOTIDE SEQUENCE [LARGE SCALE GENOMIC DNA]</scope>
    <source>
        <strain evidence="1 2">DSM 6139</strain>
    </source>
</reference>
<dbReference type="PIRSF" id="PIRSF018567">
    <property type="entry name" value="AcoX"/>
    <property type="match status" value="1"/>
</dbReference>
<dbReference type="RefSeq" id="WP_209460120.1">
    <property type="nucleotide sequence ID" value="NZ_JAGGKC010000021.1"/>
</dbReference>
<keyword evidence="1" id="KW-0418">Kinase</keyword>
<dbReference type="GO" id="GO:0016301">
    <property type="term" value="F:kinase activity"/>
    <property type="evidence" value="ECO:0007669"/>
    <property type="project" value="UniProtKB-KW"/>
</dbReference>
<dbReference type="InterPro" id="IPR011391">
    <property type="entry name" value="AcoX_kinase"/>
</dbReference>
<accession>A0ABS4G5V5</accession>
<dbReference type="EMBL" id="JAGGKC010000021">
    <property type="protein sequence ID" value="MBP1919935.1"/>
    <property type="molecule type" value="Genomic_DNA"/>
</dbReference>
<gene>
    <name evidence="1" type="ORF">J2Z34_002431</name>
</gene>
<dbReference type="Pfam" id="PF01513">
    <property type="entry name" value="NAD_kinase"/>
    <property type="match status" value="1"/>
</dbReference>
<protein>
    <submittedName>
        <fullName evidence="1">Polyphosphate/ATP-dependent NAD kinase</fullName>
    </submittedName>
</protein>
<dbReference type="InterPro" id="IPR017438">
    <property type="entry name" value="ATP-NAD_kinase_N"/>
</dbReference>
<comment type="caution">
    <text evidence="1">The sequence shown here is derived from an EMBL/GenBank/DDBJ whole genome shotgun (WGS) entry which is preliminary data.</text>
</comment>
<dbReference type="InterPro" id="IPR016064">
    <property type="entry name" value="NAD/diacylglycerol_kinase_sf"/>
</dbReference>